<dbReference type="InParanoid" id="F0YKQ2"/>
<feature type="compositionally biased region" description="Polar residues" evidence="1">
    <location>
        <begin position="99"/>
        <end position="113"/>
    </location>
</feature>
<feature type="region of interest" description="Disordered" evidence="1">
    <location>
        <begin position="164"/>
        <end position="190"/>
    </location>
</feature>
<proteinExistence type="predicted"/>
<feature type="region of interest" description="Disordered" evidence="1">
    <location>
        <begin position="1"/>
        <end position="27"/>
    </location>
</feature>
<keyword evidence="3" id="KW-1185">Reference proteome</keyword>
<evidence type="ECO:0000256" key="1">
    <source>
        <dbReference type="SAM" id="MobiDB-lite"/>
    </source>
</evidence>
<feature type="compositionally biased region" description="Basic and acidic residues" evidence="1">
    <location>
        <begin position="213"/>
        <end position="225"/>
    </location>
</feature>
<dbReference type="EMBL" id="GL833153">
    <property type="protein sequence ID" value="EGB04321.1"/>
    <property type="molecule type" value="Genomic_DNA"/>
</dbReference>
<feature type="region of interest" description="Disordered" evidence="1">
    <location>
        <begin position="213"/>
        <end position="237"/>
    </location>
</feature>
<sequence length="622" mass="70974">MSTYASQTPDDDDNDDNSPASDQPDDINRLVAEINDLVKGLDEPTRDTIFLKGRKITEVAVNIWAKNEKERQDLHEIVEDQNKRIAELGKASVAKADTKATTASPTASQSLTVSPKKPQKKEKLCDCKNAKIKGMEHSRRSSKHCLYNPNNVAVANNTVIPVVSPVTSTDDKKPLTDGGQEEKKDDGDIPWIKDVDKDSIAYWYRYVDGKYEETYTDPDESKPDVEESDDETVLNDDTNVKKGETENIAKLTKGDKVVQLFDKKLVIGTVNEFYVDSDNDTMVKIKYENGEVEDKMTEMANELRTNFNIIEFYKKVTYEYNHGCLYVFWDETDDALDDFMEREYRLRNSLDKRSLMWIEKAKEVFKYKQNTEMYLFTKSKGGGHFFVCDWTDEKHAWNFGVKIDTEGYAEMGCAVNPYFLRIPAVRLSVNCLPCGKDRGNSAHSAFIMPEGGFVGSLAFTRFSDIRNVRPDSGRFAIIETVLAVIDINVGSIRYKLFHSTVFRILNKPLMSAFRRSKEVTSQPIFFATFPTLSEHHLGSRFFLLGFTWLKSATIMTQLARYVEGSYSQSHLKLFGAYVRNVEIRRDGPISLCNIRGEFTRSGFINFAERVWLYGPSKGLWQI</sequence>
<reference evidence="2 3" key="1">
    <citation type="journal article" date="2011" name="Proc. Natl. Acad. Sci. U.S.A.">
        <title>Niche of harmful alga Aureococcus anophagefferens revealed through ecogenomics.</title>
        <authorList>
            <person name="Gobler C.J."/>
            <person name="Berry D.L."/>
            <person name="Dyhrman S.T."/>
            <person name="Wilhelm S.W."/>
            <person name="Salamov A."/>
            <person name="Lobanov A.V."/>
            <person name="Zhang Y."/>
            <person name="Collier J.L."/>
            <person name="Wurch L.L."/>
            <person name="Kustka A.B."/>
            <person name="Dill B.D."/>
            <person name="Shah M."/>
            <person name="VerBerkmoes N.C."/>
            <person name="Kuo A."/>
            <person name="Terry A."/>
            <person name="Pangilinan J."/>
            <person name="Lindquist E.A."/>
            <person name="Lucas S."/>
            <person name="Paulsen I.T."/>
            <person name="Hattenrath-Lehmann T.K."/>
            <person name="Talmage S.C."/>
            <person name="Walker E.A."/>
            <person name="Koch F."/>
            <person name="Burson A.M."/>
            <person name="Marcoval M.A."/>
            <person name="Tang Y.Z."/>
            <person name="Lecleir G.R."/>
            <person name="Coyne K.J."/>
            <person name="Berg G.M."/>
            <person name="Bertrand E.M."/>
            <person name="Saito M.A."/>
            <person name="Gladyshev V.N."/>
            <person name="Grigoriev I.V."/>
        </authorList>
    </citation>
    <scope>NUCLEOTIDE SEQUENCE [LARGE SCALE GENOMIC DNA]</scope>
    <source>
        <strain evidence="3">CCMP 1984</strain>
    </source>
</reference>
<dbReference type="KEGG" id="aaf:AURANDRAFT_67306"/>
<protein>
    <submittedName>
        <fullName evidence="2">Uncharacterized protein</fullName>
    </submittedName>
</protein>
<dbReference type="AlphaFoldDB" id="F0YKQ2"/>
<evidence type="ECO:0000313" key="3">
    <source>
        <dbReference type="Proteomes" id="UP000002729"/>
    </source>
</evidence>
<dbReference type="GeneID" id="20226174"/>
<organism evidence="3">
    <name type="scientific">Aureococcus anophagefferens</name>
    <name type="common">Harmful bloom alga</name>
    <dbReference type="NCBI Taxonomy" id="44056"/>
    <lineage>
        <taxon>Eukaryota</taxon>
        <taxon>Sar</taxon>
        <taxon>Stramenopiles</taxon>
        <taxon>Ochrophyta</taxon>
        <taxon>Pelagophyceae</taxon>
        <taxon>Pelagomonadales</taxon>
        <taxon>Pelagomonadaceae</taxon>
        <taxon>Aureococcus</taxon>
    </lineage>
</organism>
<evidence type="ECO:0000313" key="2">
    <source>
        <dbReference type="EMBL" id="EGB04321.1"/>
    </source>
</evidence>
<gene>
    <name evidence="2" type="ORF">AURANDRAFT_67306</name>
</gene>
<name>F0YKQ2_AURAN</name>
<dbReference type="Proteomes" id="UP000002729">
    <property type="component" value="Unassembled WGS sequence"/>
</dbReference>
<dbReference type="RefSeq" id="XP_009041031.1">
    <property type="nucleotide sequence ID" value="XM_009042783.1"/>
</dbReference>
<accession>F0YKQ2</accession>
<feature type="region of interest" description="Disordered" evidence="1">
    <location>
        <begin position="96"/>
        <end position="117"/>
    </location>
</feature>
<feature type="compositionally biased region" description="Basic and acidic residues" evidence="1">
    <location>
        <begin position="169"/>
        <end position="190"/>
    </location>
</feature>